<reference evidence="3 4" key="1">
    <citation type="submission" date="2018-05" db="EMBL/GenBank/DDBJ databases">
        <title>Leucothrix arctica sp. nov., isolated from Arctic seawater.</title>
        <authorList>
            <person name="Choi A."/>
            <person name="Baek K."/>
        </authorList>
    </citation>
    <scope>NUCLEOTIDE SEQUENCE [LARGE SCALE GENOMIC DNA]</scope>
    <source>
        <strain evidence="3 4">JCM 18388</strain>
    </source>
</reference>
<sequence length="98" mass="10939">MEFSMRTISSTQAQKSFGELVTSAIKEPISITKHAKEVFVIVPSEEYHKMKQAYENASSRLFVAEDNIAQSYLGSVKGVFSSSAEVDQFIAKEREAWG</sequence>
<dbReference type="AlphaFoldDB" id="A0A317CL81"/>
<dbReference type="SUPFAM" id="SSF143120">
    <property type="entry name" value="YefM-like"/>
    <property type="match status" value="1"/>
</dbReference>
<evidence type="ECO:0000256" key="1">
    <source>
        <dbReference type="ARBA" id="ARBA00009981"/>
    </source>
</evidence>
<organism evidence="3 4">
    <name type="scientific">Leucothrix pacifica</name>
    <dbReference type="NCBI Taxonomy" id="1247513"/>
    <lineage>
        <taxon>Bacteria</taxon>
        <taxon>Pseudomonadati</taxon>
        <taxon>Pseudomonadota</taxon>
        <taxon>Gammaproteobacteria</taxon>
        <taxon>Thiotrichales</taxon>
        <taxon>Thiotrichaceae</taxon>
        <taxon>Leucothrix</taxon>
    </lineage>
</organism>
<accession>A0A317CL81</accession>
<name>A0A317CL81_9GAMM</name>
<gene>
    <name evidence="3" type="ORF">DKW60_11235</name>
</gene>
<keyword evidence="4" id="KW-1185">Reference proteome</keyword>
<dbReference type="EMBL" id="QGKM01000028">
    <property type="protein sequence ID" value="PWQ97122.1"/>
    <property type="molecule type" value="Genomic_DNA"/>
</dbReference>
<evidence type="ECO:0000313" key="4">
    <source>
        <dbReference type="Proteomes" id="UP000245539"/>
    </source>
</evidence>
<comment type="similarity">
    <text evidence="1 2">Belongs to the phD/YefM antitoxin family.</text>
</comment>
<dbReference type="Gene3D" id="3.40.1620.10">
    <property type="entry name" value="YefM-like domain"/>
    <property type="match status" value="1"/>
</dbReference>
<evidence type="ECO:0000256" key="2">
    <source>
        <dbReference type="RuleBase" id="RU362080"/>
    </source>
</evidence>
<proteinExistence type="inferred from homology"/>
<dbReference type="NCBIfam" id="TIGR01552">
    <property type="entry name" value="phd_fam"/>
    <property type="match status" value="1"/>
</dbReference>
<evidence type="ECO:0000313" key="3">
    <source>
        <dbReference type="EMBL" id="PWQ97122.1"/>
    </source>
</evidence>
<protein>
    <recommendedName>
        <fullName evidence="2">Antitoxin</fullName>
    </recommendedName>
</protein>
<comment type="function">
    <text evidence="2">Antitoxin component of a type II toxin-antitoxin (TA) system.</text>
</comment>
<comment type="caution">
    <text evidence="3">The sequence shown here is derived from an EMBL/GenBank/DDBJ whole genome shotgun (WGS) entry which is preliminary data.</text>
</comment>
<dbReference type="Proteomes" id="UP000245539">
    <property type="component" value="Unassembled WGS sequence"/>
</dbReference>
<dbReference type="InterPro" id="IPR006442">
    <property type="entry name" value="Antitoxin_Phd/YefM"/>
</dbReference>
<dbReference type="OrthoDB" id="165038at2"/>
<dbReference type="InterPro" id="IPR036165">
    <property type="entry name" value="YefM-like_sf"/>
</dbReference>
<dbReference type="Pfam" id="PF02604">
    <property type="entry name" value="PhdYeFM_antitox"/>
    <property type="match status" value="1"/>
</dbReference>